<dbReference type="RefSeq" id="WP_408037085.1">
    <property type="nucleotide sequence ID" value="NZ_JBFPMW010000009.1"/>
</dbReference>
<name>A0ABW8XG21_9CYAN</name>
<gene>
    <name evidence="1" type="ORF">AB0756_25125</name>
</gene>
<evidence type="ECO:0000313" key="1">
    <source>
        <dbReference type="EMBL" id="MFL9820342.1"/>
    </source>
</evidence>
<comment type="caution">
    <text evidence="1">The sequence shown here is derived from an EMBL/GenBank/DDBJ whole genome shotgun (WGS) entry which is preliminary data.</text>
</comment>
<reference evidence="1 2" key="1">
    <citation type="submission" date="2024-07" db="EMBL/GenBank/DDBJ databases">
        <authorList>
            <person name="Tripathy S."/>
        </authorList>
    </citation>
    <scope>NUCLEOTIDE SEQUENCE [LARGE SCALE GENOMIC DNA]</scope>
    <source>
        <strain evidence="1 2">VB511288_2</strain>
    </source>
</reference>
<dbReference type="Proteomes" id="UP001629223">
    <property type="component" value="Unassembled WGS sequence"/>
</dbReference>
<evidence type="ECO:0000313" key="2">
    <source>
        <dbReference type="Proteomes" id="UP001629223"/>
    </source>
</evidence>
<keyword evidence="2" id="KW-1185">Reference proteome</keyword>
<proteinExistence type="predicted"/>
<sequence>MTLALPTLPLANQNALANDRRDFVIYNNNELEITKLYVSSGSSKYWGSNLIQSDIVSGSSGKITFGNNSNQCVYDIKAVYTDKTYDVSRANLCQTYGITFYGHGGDYR</sequence>
<organism evidence="1 2">
    <name type="scientific">Tolypothrix campylonemoides VB511288_2</name>
    <dbReference type="NCBI Taxonomy" id="3232311"/>
    <lineage>
        <taxon>Bacteria</taxon>
        <taxon>Bacillati</taxon>
        <taxon>Cyanobacteriota</taxon>
        <taxon>Cyanophyceae</taxon>
        <taxon>Nostocales</taxon>
        <taxon>Tolypothrichaceae</taxon>
        <taxon>Tolypothrix</taxon>
    </lineage>
</organism>
<protein>
    <submittedName>
        <fullName evidence="1">Uncharacterized protein</fullName>
    </submittedName>
</protein>
<accession>A0ABW8XG21</accession>
<dbReference type="EMBL" id="JBFPMW010000009">
    <property type="protein sequence ID" value="MFL9820342.1"/>
    <property type="molecule type" value="Genomic_DNA"/>
</dbReference>